<dbReference type="InterPro" id="IPR013328">
    <property type="entry name" value="6PGD_dom2"/>
</dbReference>
<accession>A0ABQ7GN22</accession>
<evidence type="ECO:0000256" key="1">
    <source>
        <dbReference type="ARBA" id="ARBA00023027"/>
    </source>
</evidence>
<evidence type="ECO:0000313" key="3">
    <source>
        <dbReference type="EMBL" id="KAF5835954.1"/>
    </source>
</evidence>
<evidence type="ECO:0000259" key="2">
    <source>
        <dbReference type="Pfam" id="PF07479"/>
    </source>
</evidence>
<dbReference type="Proteomes" id="UP000815325">
    <property type="component" value="Unassembled WGS sequence"/>
</dbReference>
<evidence type="ECO:0000313" key="4">
    <source>
        <dbReference type="Proteomes" id="UP000815325"/>
    </source>
</evidence>
<name>A0ABQ7GN22_DUNSA</name>
<dbReference type="InterPro" id="IPR008927">
    <property type="entry name" value="6-PGluconate_DH-like_C_sf"/>
</dbReference>
<dbReference type="EMBL" id="MU069681">
    <property type="protein sequence ID" value="KAF5835954.1"/>
    <property type="molecule type" value="Genomic_DNA"/>
</dbReference>
<gene>
    <name evidence="3" type="ORF">DUNSADRAFT_6619</name>
</gene>
<sequence length="88" mass="10192">MRTAGDEQVTFEKLEKDMLKGQKLQGVLTSDEVMEILHARGWELEFPLFTTINRIIHGEVPPNMILRYRVACSMPSIPPARRVVNDYY</sequence>
<dbReference type="SUPFAM" id="SSF48179">
    <property type="entry name" value="6-phosphogluconate dehydrogenase C-terminal domain-like"/>
    <property type="match status" value="1"/>
</dbReference>
<comment type="caution">
    <text evidence="3">The sequence shown here is derived from an EMBL/GenBank/DDBJ whole genome shotgun (WGS) entry which is preliminary data.</text>
</comment>
<keyword evidence="1" id="KW-0520">NAD</keyword>
<dbReference type="InterPro" id="IPR006109">
    <property type="entry name" value="G3P_DH_NAD-dep_C"/>
</dbReference>
<protein>
    <recommendedName>
        <fullName evidence="2">Glycerol-3-phosphate dehydrogenase NAD-dependent C-terminal domain-containing protein</fullName>
    </recommendedName>
</protein>
<dbReference type="PANTHER" id="PTHR11728:SF8">
    <property type="entry name" value="GLYCEROL-3-PHOSPHATE DEHYDROGENASE [NAD(+)]-RELATED"/>
    <property type="match status" value="1"/>
</dbReference>
<reference evidence="3" key="1">
    <citation type="submission" date="2017-08" db="EMBL/GenBank/DDBJ databases">
        <authorList>
            <person name="Polle J.E."/>
            <person name="Barry K."/>
            <person name="Cushman J."/>
            <person name="Schmutz J."/>
            <person name="Tran D."/>
            <person name="Hathwaick L.T."/>
            <person name="Yim W.C."/>
            <person name="Jenkins J."/>
            <person name="Mckie-Krisberg Z.M."/>
            <person name="Prochnik S."/>
            <person name="Lindquist E."/>
            <person name="Dockter R.B."/>
            <person name="Adam C."/>
            <person name="Molina H."/>
            <person name="Bunkerborg J."/>
            <person name="Jin E."/>
            <person name="Buchheim M."/>
            <person name="Magnuson J."/>
        </authorList>
    </citation>
    <scope>NUCLEOTIDE SEQUENCE</scope>
    <source>
        <strain evidence="3">CCAP 19/18</strain>
    </source>
</reference>
<dbReference type="PANTHER" id="PTHR11728">
    <property type="entry name" value="GLYCEROL-3-PHOSPHATE DEHYDROGENASE"/>
    <property type="match status" value="1"/>
</dbReference>
<feature type="domain" description="Glycerol-3-phosphate dehydrogenase NAD-dependent C-terminal" evidence="2">
    <location>
        <begin position="9"/>
        <end position="66"/>
    </location>
</feature>
<dbReference type="Gene3D" id="1.10.1040.10">
    <property type="entry name" value="N-(1-d-carboxylethyl)-l-norvaline Dehydrogenase, domain 2"/>
    <property type="match status" value="1"/>
</dbReference>
<organism evidence="3 4">
    <name type="scientific">Dunaliella salina</name>
    <name type="common">Green alga</name>
    <name type="synonym">Protococcus salinus</name>
    <dbReference type="NCBI Taxonomy" id="3046"/>
    <lineage>
        <taxon>Eukaryota</taxon>
        <taxon>Viridiplantae</taxon>
        <taxon>Chlorophyta</taxon>
        <taxon>core chlorophytes</taxon>
        <taxon>Chlorophyceae</taxon>
        <taxon>CS clade</taxon>
        <taxon>Chlamydomonadales</taxon>
        <taxon>Dunaliellaceae</taxon>
        <taxon>Dunaliella</taxon>
    </lineage>
</organism>
<dbReference type="Pfam" id="PF07479">
    <property type="entry name" value="NAD_Gly3P_dh_C"/>
    <property type="match status" value="1"/>
</dbReference>
<proteinExistence type="predicted"/>
<keyword evidence="4" id="KW-1185">Reference proteome</keyword>